<evidence type="ECO:0000313" key="2">
    <source>
        <dbReference type="EMBL" id="KAH3688168.1"/>
    </source>
</evidence>
<feature type="non-terminal residue" evidence="2">
    <location>
        <position position="1"/>
    </location>
</feature>
<sequence>TPAGLITPIVKNAHTKGLETISKEVKDLGKRAKENKLSPEEFQGGTITISNLGMNPAVTLFTSILNPPQSAILAIG</sequence>
<name>A0A9P8QCV4_WICPI</name>
<evidence type="ECO:0000313" key="3">
    <source>
        <dbReference type="Proteomes" id="UP000774326"/>
    </source>
</evidence>
<dbReference type="InterPro" id="IPR045257">
    <property type="entry name" value="E2/Pdx1"/>
</dbReference>
<feature type="domain" description="2-oxoacid dehydrogenase acyltransferase catalytic" evidence="1">
    <location>
        <begin position="1"/>
        <end position="76"/>
    </location>
</feature>
<gene>
    <name evidence="2" type="ORF">WICPIJ_000848</name>
</gene>
<dbReference type="InterPro" id="IPR023213">
    <property type="entry name" value="CAT-like_dom_sf"/>
</dbReference>
<dbReference type="PANTHER" id="PTHR23151:SF90">
    <property type="entry name" value="DIHYDROLIPOYLLYSINE-RESIDUE ACETYLTRANSFERASE COMPONENT OF PYRUVATE DEHYDROGENASE COMPLEX, MITOCHONDRIAL-RELATED"/>
    <property type="match status" value="1"/>
</dbReference>
<accession>A0A9P8QCV4</accession>
<dbReference type="InterPro" id="IPR001078">
    <property type="entry name" value="2-oxoacid_DH_actylTfrase"/>
</dbReference>
<dbReference type="PANTHER" id="PTHR23151">
    <property type="entry name" value="DIHYDROLIPOAMIDE ACETYL/SUCCINYL-TRANSFERASE-RELATED"/>
    <property type="match status" value="1"/>
</dbReference>
<dbReference type="SUPFAM" id="SSF52777">
    <property type="entry name" value="CoA-dependent acyltransferases"/>
    <property type="match status" value="1"/>
</dbReference>
<reference evidence="2" key="1">
    <citation type="journal article" date="2021" name="Open Biol.">
        <title>Shared evolutionary footprints suggest mitochondrial oxidative damage underlies multiple complex I losses in fungi.</title>
        <authorList>
            <person name="Schikora-Tamarit M.A."/>
            <person name="Marcet-Houben M."/>
            <person name="Nosek J."/>
            <person name="Gabaldon T."/>
        </authorList>
    </citation>
    <scope>NUCLEOTIDE SEQUENCE</scope>
    <source>
        <strain evidence="2">CBS2887</strain>
    </source>
</reference>
<dbReference type="Pfam" id="PF00198">
    <property type="entry name" value="2-oxoacid_dh"/>
    <property type="match status" value="1"/>
</dbReference>
<evidence type="ECO:0000259" key="1">
    <source>
        <dbReference type="Pfam" id="PF00198"/>
    </source>
</evidence>
<feature type="non-terminal residue" evidence="2">
    <location>
        <position position="76"/>
    </location>
</feature>
<dbReference type="GO" id="GO:0006086">
    <property type="term" value="P:pyruvate decarboxylation to acetyl-CoA"/>
    <property type="evidence" value="ECO:0007669"/>
    <property type="project" value="InterPro"/>
</dbReference>
<dbReference type="EMBL" id="JAEUBG010000472">
    <property type="protein sequence ID" value="KAH3688168.1"/>
    <property type="molecule type" value="Genomic_DNA"/>
</dbReference>
<keyword evidence="3" id="KW-1185">Reference proteome</keyword>
<dbReference type="GO" id="GO:0004742">
    <property type="term" value="F:dihydrolipoyllysine-residue acetyltransferase activity"/>
    <property type="evidence" value="ECO:0007669"/>
    <property type="project" value="TreeGrafter"/>
</dbReference>
<organism evidence="2 3">
    <name type="scientific">Wickerhamomyces pijperi</name>
    <name type="common">Yeast</name>
    <name type="synonym">Pichia pijperi</name>
    <dbReference type="NCBI Taxonomy" id="599730"/>
    <lineage>
        <taxon>Eukaryota</taxon>
        <taxon>Fungi</taxon>
        <taxon>Dikarya</taxon>
        <taxon>Ascomycota</taxon>
        <taxon>Saccharomycotina</taxon>
        <taxon>Saccharomycetes</taxon>
        <taxon>Phaffomycetales</taxon>
        <taxon>Wickerhamomycetaceae</taxon>
        <taxon>Wickerhamomyces</taxon>
    </lineage>
</organism>
<protein>
    <recommendedName>
        <fullName evidence="1">2-oxoacid dehydrogenase acyltransferase catalytic domain-containing protein</fullName>
    </recommendedName>
</protein>
<dbReference type="Proteomes" id="UP000774326">
    <property type="component" value="Unassembled WGS sequence"/>
</dbReference>
<proteinExistence type="predicted"/>
<dbReference type="Gene3D" id="3.30.559.10">
    <property type="entry name" value="Chloramphenicol acetyltransferase-like domain"/>
    <property type="match status" value="1"/>
</dbReference>
<dbReference type="AlphaFoldDB" id="A0A9P8QCV4"/>
<dbReference type="GO" id="GO:0045254">
    <property type="term" value="C:pyruvate dehydrogenase complex"/>
    <property type="evidence" value="ECO:0007669"/>
    <property type="project" value="InterPro"/>
</dbReference>
<reference evidence="2" key="2">
    <citation type="submission" date="2021-01" db="EMBL/GenBank/DDBJ databases">
        <authorList>
            <person name="Schikora-Tamarit M.A."/>
        </authorList>
    </citation>
    <scope>NUCLEOTIDE SEQUENCE</scope>
    <source>
        <strain evidence="2">CBS2887</strain>
    </source>
</reference>
<dbReference type="OrthoDB" id="537444at2759"/>
<comment type="caution">
    <text evidence="2">The sequence shown here is derived from an EMBL/GenBank/DDBJ whole genome shotgun (WGS) entry which is preliminary data.</text>
</comment>